<accession>A0A511D290</accession>
<protein>
    <submittedName>
        <fullName evidence="2">Fis family transcriptional regulator</fullName>
    </submittedName>
</protein>
<dbReference type="OrthoDB" id="3928741at2"/>
<dbReference type="PANTHER" id="PTHR37299">
    <property type="entry name" value="TRANSCRIPTIONAL REGULATOR-RELATED"/>
    <property type="match status" value="1"/>
</dbReference>
<dbReference type="Pfam" id="PF04397">
    <property type="entry name" value="LytTR"/>
    <property type="match status" value="1"/>
</dbReference>
<dbReference type="SMART" id="SM00850">
    <property type="entry name" value="LytTR"/>
    <property type="match status" value="1"/>
</dbReference>
<dbReference type="AlphaFoldDB" id="A0A511D290"/>
<name>A0A511D290_9PSEU</name>
<gene>
    <name evidence="2" type="ORF">PA7_27390</name>
</gene>
<evidence type="ECO:0000259" key="1">
    <source>
        <dbReference type="PROSITE" id="PS50930"/>
    </source>
</evidence>
<keyword evidence="3" id="KW-1185">Reference proteome</keyword>
<proteinExistence type="predicted"/>
<dbReference type="InterPro" id="IPR007492">
    <property type="entry name" value="LytTR_DNA-bd_dom"/>
</dbReference>
<dbReference type="PANTHER" id="PTHR37299:SF1">
    <property type="entry name" value="STAGE 0 SPORULATION PROTEIN A HOMOLOG"/>
    <property type="match status" value="1"/>
</dbReference>
<evidence type="ECO:0000313" key="2">
    <source>
        <dbReference type="EMBL" id="GEL18902.1"/>
    </source>
</evidence>
<dbReference type="GO" id="GO:0000156">
    <property type="term" value="F:phosphorelay response regulator activity"/>
    <property type="evidence" value="ECO:0007669"/>
    <property type="project" value="InterPro"/>
</dbReference>
<dbReference type="Gene3D" id="3.30.450.40">
    <property type="match status" value="1"/>
</dbReference>
<sequence>MATETIQTGRRSADRVRRTVAAWERFVAGDDDVDGIPPVILISWHRSRDLYRVDPIRTSPPPAVGAGTGSLLHDSILTQLGGLAASVAERGDGALTTVTDGTGQILGAWGPRDILRRAADSHLAPLFTWSERATGTNGMGTALGRRGPVTVRGPEHWCAALHGWSCNGTAIDDPVSGEPIAVLNVSVFDPDLPSPLPRLLEHEVAPLRRDLRLRADRDGMQLVEAFVAAQAAAPGATLMVIDTAGQVVIANERARARNGQLPVHPAVDPGERWQPTAPGLRDLVREAVGRVQADHRWVGVADLDLLSEETTTFELRPIVSANGLIGLLLVGSDRPDGEPIGRGTRRSSGIGPERIVGIRDERLIILVPAEIRYAEASKHAVWLITDQGRVRAAGRGMDSVERELEPFGFLRVHRSYLVKVHRIREVERGFSKGTLTVSTQHHGREGIPVARRQAAELRRRLGI</sequence>
<dbReference type="PROSITE" id="PS50930">
    <property type="entry name" value="HTH_LYTTR"/>
    <property type="match status" value="1"/>
</dbReference>
<dbReference type="STRING" id="1123024.GCA_000423625_00265"/>
<dbReference type="InterPro" id="IPR029016">
    <property type="entry name" value="GAF-like_dom_sf"/>
</dbReference>
<reference evidence="2 3" key="1">
    <citation type="submission" date="2019-07" db="EMBL/GenBank/DDBJ databases">
        <title>Whole genome shotgun sequence of Pseudonocardia asaccharolytica NBRC 16224.</title>
        <authorList>
            <person name="Hosoyama A."/>
            <person name="Uohara A."/>
            <person name="Ohji S."/>
            <person name="Ichikawa N."/>
        </authorList>
    </citation>
    <scope>NUCLEOTIDE SEQUENCE [LARGE SCALE GENOMIC DNA]</scope>
    <source>
        <strain evidence="2 3">NBRC 16224</strain>
    </source>
</reference>
<dbReference type="InterPro" id="IPR046947">
    <property type="entry name" value="LytR-like"/>
</dbReference>
<feature type="domain" description="HTH LytTR-type" evidence="1">
    <location>
        <begin position="355"/>
        <end position="463"/>
    </location>
</feature>
<dbReference type="GO" id="GO:0003677">
    <property type="term" value="F:DNA binding"/>
    <property type="evidence" value="ECO:0007669"/>
    <property type="project" value="InterPro"/>
</dbReference>
<dbReference type="EMBL" id="BJVI01000027">
    <property type="protein sequence ID" value="GEL18902.1"/>
    <property type="molecule type" value="Genomic_DNA"/>
</dbReference>
<dbReference type="Proteomes" id="UP000321328">
    <property type="component" value="Unassembled WGS sequence"/>
</dbReference>
<organism evidence="2 3">
    <name type="scientific">Pseudonocardia asaccharolytica DSM 44247 = NBRC 16224</name>
    <dbReference type="NCBI Taxonomy" id="1123024"/>
    <lineage>
        <taxon>Bacteria</taxon>
        <taxon>Bacillati</taxon>
        <taxon>Actinomycetota</taxon>
        <taxon>Actinomycetes</taxon>
        <taxon>Pseudonocardiales</taxon>
        <taxon>Pseudonocardiaceae</taxon>
        <taxon>Pseudonocardia</taxon>
    </lineage>
</organism>
<dbReference type="RefSeq" id="WP_051232025.1">
    <property type="nucleotide sequence ID" value="NZ_AUII01000001.1"/>
</dbReference>
<comment type="caution">
    <text evidence="2">The sequence shown here is derived from an EMBL/GenBank/DDBJ whole genome shotgun (WGS) entry which is preliminary data.</text>
</comment>
<evidence type="ECO:0000313" key="3">
    <source>
        <dbReference type="Proteomes" id="UP000321328"/>
    </source>
</evidence>
<dbReference type="Gene3D" id="2.40.50.1020">
    <property type="entry name" value="LytTr DNA-binding domain"/>
    <property type="match status" value="1"/>
</dbReference>